<evidence type="ECO:0000256" key="8">
    <source>
        <dbReference type="SAM" id="Coils"/>
    </source>
</evidence>
<comment type="similarity">
    <text evidence="2">Belongs to the BCCT transporter (TC 2.A.15) family.</text>
</comment>
<dbReference type="Pfam" id="PF02028">
    <property type="entry name" value="BCCT"/>
    <property type="match status" value="2"/>
</dbReference>
<evidence type="ECO:0000256" key="5">
    <source>
        <dbReference type="ARBA" id="ARBA00022692"/>
    </source>
</evidence>
<organism evidence="10 11">
    <name type="scientific">Paenibacillus barengoltzii G22</name>
    <dbReference type="NCBI Taxonomy" id="1235795"/>
    <lineage>
        <taxon>Bacteria</taxon>
        <taxon>Bacillati</taxon>
        <taxon>Bacillota</taxon>
        <taxon>Bacilli</taxon>
        <taxon>Bacillales</taxon>
        <taxon>Paenibacillaceae</taxon>
        <taxon>Paenibacillus</taxon>
    </lineage>
</organism>
<evidence type="ECO:0000313" key="11">
    <source>
        <dbReference type="Proteomes" id="UP000019598"/>
    </source>
</evidence>
<evidence type="ECO:0000313" key="10">
    <source>
        <dbReference type="EMBL" id="EOS57278.1"/>
    </source>
</evidence>
<feature type="coiled-coil region" evidence="8">
    <location>
        <begin position="117"/>
        <end position="144"/>
    </location>
</feature>
<sequence length="158" mass="17200">MVFIVSFLITLLFVLWGAIAPDHLAATADQVLGFSIGSFGWFYLMTTLGLLVFSLYLAFSKHGQIKLGAVLLVMVDCLGILQSLIALVLLISGGLNGLQTASIVAALPFAVIMLGMCVSLLKALKGEEKERKRKERQTRQFIERLKAKEQIDSSPSKG</sequence>
<feature type="transmembrane region" description="Helical" evidence="9">
    <location>
        <begin position="71"/>
        <end position="91"/>
    </location>
</feature>
<proteinExistence type="inferred from homology"/>
<evidence type="ECO:0000256" key="7">
    <source>
        <dbReference type="ARBA" id="ARBA00023136"/>
    </source>
</evidence>
<evidence type="ECO:0000256" key="6">
    <source>
        <dbReference type="ARBA" id="ARBA00022989"/>
    </source>
</evidence>
<dbReference type="EMBL" id="ASSZ01000013">
    <property type="protein sequence ID" value="EOS57278.1"/>
    <property type="molecule type" value="Genomic_DNA"/>
</dbReference>
<comment type="caution">
    <text evidence="10">The sequence shown here is derived from an EMBL/GenBank/DDBJ whole genome shotgun (WGS) entry which is preliminary data.</text>
</comment>
<dbReference type="AlphaFoldDB" id="R9LFF6"/>
<comment type="subcellular location">
    <subcellularLocation>
        <location evidence="1">Cell membrane</location>
        <topology evidence="1">Multi-pass membrane protein</topology>
    </subcellularLocation>
</comment>
<reference evidence="10 11" key="1">
    <citation type="submission" date="2013-04" db="EMBL/GenBank/DDBJ databases">
        <title>The Genome Sequence of Paenibacillus barengoltzii G22.</title>
        <authorList>
            <consortium name="The Broad Institute Genomics Platform"/>
            <consortium name="The Broad Institute Genome Sequencing Center for Infectious Disease"/>
            <person name="Earl A."/>
            <person name="Xavier R."/>
            <person name="Elson C."/>
            <person name="Duck W."/>
            <person name="Walker B."/>
            <person name="Young S."/>
            <person name="Zeng Q."/>
            <person name="Gargeya S."/>
            <person name="Fitzgerald M."/>
            <person name="Haas B."/>
            <person name="Abouelleil A."/>
            <person name="Allen A.W."/>
            <person name="Alvarado L."/>
            <person name="Arachchi H.M."/>
            <person name="Berlin A.M."/>
            <person name="Chapman S.B."/>
            <person name="Gainer-Dewar J."/>
            <person name="Goldberg J."/>
            <person name="Griggs A."/>
            <person name="Gujja S."/>
            <person name="Hansen M."/>
            <person name="Howarth C."/>
            <person name="Imamovic A."/>
            <person name="Ireland A."/>
            <person name="Larimer J."/>
            <person name="McCowan C."/>
            <person name="Murphy C."/>
            <person name="Pearson M."/>
            <person name="Poon T.W."/>
            <person name="Priest M."/>
            <person name="Roberts A."/>
            <person name="Saif S."/>
            <person name="Shea T."/>
            <person name="Sisk P."/>
            <person name="Sykes S."/>
            <person name="Wortman J."/>
            <person name="Nusbaum C."/>
            <person name="Birren B."/>
        </authorList>
    </citation>
    <scope>NUCLEOTIDE SEQUENCE [LARGE SCALE GENOMIC DNA]</scope>
    <source>
        <strain evidence="10 11">G22</strain>
    </source>
</reference>
<feature type="transmembrane region" description="Helical" evidence="9">
    <location>
        <begin position="41"/>
        <end position="59"/>
    </location>
</feature>
<dbReference type="InterPro" id="IPR000060">
    <property type="entry name" value="BCCT_transptr"/>
</dbReference>
<feature type="transmembrane region" description="Helical" evidence="9">
    <location>
        <begin position="103"/>
        <end position="124"/>
    </location>
</feature>
<dbReference type="HOGENOM" id="CLU_1667653_0_0_9"/>
<evidence type="ECO:0000256" key="9">
    <source>
        <dbReference type="SAM" id="Phobius"/>
    </source>
</evidence>
<keyword evidence="6 9" id="KW-1133">Transmembrane helix</keyword>
<keyword evidence="7 9" id="KW-0472">Membrane</keyword>
<keyword evidence="5 9" id="KW-0812">Transmembrane</keyword>
<evidence type="ECO:0000256" key="1">
    <source>
        <dbReference type="ARBA" id="ARBA00004651"/>
    </source>
</evidence>
<dbReference type="Proteomes" id="UP000019598">
    <property type="component" value="Unassembled WGS sequence"/>
</dbReference>
<evidence type="ECO:0000256" key="2">
    <source>
        <dbReference type="ARBA" id="ARBA00005658"/>
    </source>
</evidence>
<keyword evidence="8" id="KW-0175">Coiled coil</keyword>
<accession>R9LFF6</accession>
<name>R9LFF6_9BACL</name>
<evidence type="ECO:0000256" key="4">
    <source>
        <dbReference type="ARBA" id="ARBA00022475"/>
    </source>
</evidence>
<dbReference type="PANTHER" id="PTHR30047:SF7">
    <property type="entry name" value="HIGH-AFFINITY CHOLINE TRANSPORT PROTEIN"/>
    <property type="match status" value="1"/>
</dbReference>
<dbReference type="GO" id="GO:0005886">
    <property type="term" value="C:plasma membrane"/>
    <property type="evidence" value="ECO:0007669"/>
    <property type="project" value="UniProtKB-SubCell"/>
</dbReference>
<dbReference type="PATRIC" id="fig|1235795.3.peg.1561"/>
<gene>
    <name evidence="10" type="ORF">C812_01598</name>
</gene>
<keyword evidence="4" id="KW-1003">Cell membrane</keyword>
<dbReference type="STRING" id="1235795.C812_01598"/>
<evidence type="ECO:0000256" key="3">
    <source>
        <dbReference type="ARBA" id="ARBA00022448"/>
    </source>
</evidence>
<dbReference type="OrthoDB" id="9775735at2"/>
<protein>
    <submittedName>
        <fullName evidence="10">Uncharacterized protein</fullName>
    </submittedName>
</protein>
<dbReference type="GO" id="GO:0022857">
    <property type="term" value="F:transmembrane transporter activity"/>
    <property type="evidence" value="ECO:0007669"/>
    <property type="project" value="InterPro"/>
</dbReference>
<keyword evidence="3" id="KW-0813">Transport</keyword>
<dbReference type="PANTHER" id="PTHR30047">
    <property type="entry name" value="HIGH-AFFINITY CHOLINE TRANSPORT PROTEIN-RELATED"/>
    <property type="match status" value="1"/>
</dbReference>